<keyword evidence="4 5" id="KW-0560">Oxidoreductase</keyword>
<feature type="binding site" evidence="6">
    <location>
        <position position="271"/>
    </location>
    <ligand>
        <name>5-hydroxyisourate</name>
        <dbReference type="ChEBI" id="CHEBI:18072"/>
    </ligand>
</feature>
<gene>
    <name evidence="8" type="primary">pucL</name>
    <name evidence="8" type="ORF">H6G03_13045</name>
</gene>
<feature type="binding site" evidence="6">
    <location>
        <position position="179"/>
    </location>
    <ligand>
        <name>urate</name>
        <dbReference type="ChEBI" id="CHEBI:17775"/>
    </ligand>
</feature>
<dbReference type="GO" id="GO:0006145">
    <property type="term" value="P:purine nucleobase catabolic process"/>
    <property type="evidence" value="ECO:0007669"/>
    <property type="project" value="TreeGrafter"/>
</dbReference>
<feature type="binding site" evidence="6">
    <location>
        <position position="69"/>
    </location>
    <ligand>
        <name>5-hydroxyisourate</name>
        <dbReference type="ChEBI" id="CHEBI:18072"/>
    </ligand>
</feature>
<evidence type="ECO:0000256" key="3">
    <source>
        <dbReference type="ARBA" id="ARBA00022631"/>
    </source>
</evidence>
<evidence type="ECO:0000256" key="1">
    <source>
        <dbReference type="ARBA" id="ARBA00004831"/>
    </source>
</evidence>
<name>A0A926VFX7_9CYAN</name>
<dbReference type="PRINTS" id="PR00093">
    <property type="entry name" value="URICASE"/>
</dbReference>
<feature type="binding site" evidence="6">
    <location>
        <position position="196"/>
    </location>
    <ligand>
        <name>5-hydroxyisourate</name>
        <dbReference type="ChEBI" id="CHEBI:18072"/>
    </ligand>
</feature>
<evidence type="ECO:0000256" key="2">
    <source>
        <dbReference type="ARBA" id="ARBA00009760"/>
    </source>
</evidence>
<feature type="binding site" evidence="6">
    <location>
        <position position="179"/>
    </location>
    <ligand>
        <name>5-hydroxyisourate</name>
        <dbReference type="ChEBI" id="CHEBI:18072"/>
    </ligand>
</feature>
<feature type="binding site" evidence="6">
    <location>
        <position position="70"/>
    </location>
    <ligand>
        <name>5-hydroxyisourate</name>
        <dbReference type="ChEBI" id="CHEBI:18072"/>
    </ligand>
</feature>
<protein>
    <recommendedName>
        <fullName evidence="5 7">Uricase</fullName>
        <ecNumber evidence="5 7">1.7.3.3</ecNumber>
    </recommendedName>
    <alternativeName>
        <fullName evidence="5">Urate oxidase</fullName>
    </alternativeName>
</protein>
<reference evidence="8" key="1">
    <citation type="journal article" date="2015" name="ISME J.">
        <title>Draft Genome Sequence of Streptomyces incarnatus NRRL8089, which Produces the Nucleoside Antibiotic Sinefungin.</title>
        <authorList>
            <person name="Oshima K."/>
            <person name="Hattori M."/>
            <person name="Shimizu H."/>
            <person name="Fukuda K."/>
            <person name="Nemoto M."/>
            <person name="Inagaki K."/>
            <person name="Tamura T."/>
        </authorList>
    </citation>
    <scope>NUCLEOTIDE SEQUENCE</scope>
    <source>
        <strain evidence="8">FACHB-1375</strain>
    </source>
</reference>
<dbReference type="AlphaFoldDB" id="A0A926VFX7"/>
<feature type="binding site" evidence="6">
    <location>
        <position position="69"/>
    </location>
    <ligand>
        <name>urate</name>
        <dbReference type="ChEBI" id="CHEBI:17775"/>
    </ligand>
</feature>
<dbReference type="PANTHER" id="PTHR42874">
    <property type="entry name" value="URICASE"/>
    <property type="match status" value="1"/>
</dbReference>
<feature type="binding site" evidence="6">
    <location>
        <position position="245"/>
    </location>
    <ligand>
        <name>urate</name>
        <dbReference type="ChEBI" id="CHEBI:17775"/>
    </ligand>
</feature>
<dbReference type="Proteomes" id="UP000641646">
    <property type="component" value="Unassembled WGS sequence"/>
</dbReference>
<dbReference type="EC" id="1.7.3.3" evidence="5 7"/>
<dbReference type="RefSeq" id="WP_190464828.1">
    <property type="nucleotide sequence ID" value="NZ_JACJPW010000029.1"/>
</dbReference>
<comment type="catalytic activity">
    <reaction evidence="5 7">
        <text>urate + O2 + H2O = 5-hydroxyisourate + H2O2</text>
        <dbReference type="Rhea" id="RHEA:21368"/>
        <dbReference type="ChEBI" id="CHEBI:15377"/>
        <dbReference type="ChEBI" id="CHEBI:15379"/>
        <dbReference type="ChEBI" id="CHEBI:16240"/>
        <dbReference type="ChEBI" id="CHEBI:17775"/>
        <dbReference type="ChEBI" id="CHEBI:18072"/>
        <dbReference type="EC" id="1.7.3.3"/>
    </reaction>
</comment>
<feature type="binding site" evidence="6">
    <location>
        <position position="271"/>
    </location>
    <ligand>
        <name>urate</name>
        <dbReference type="ChEBI" id="CHEBI:17775"/>
    </ligand>
</feature>
<dbReference type="SUPFAM" id="SSF55620">
    <property type="entry name" value="Tetrahydrobiopterin biosynthesis enzymes-like"/>
    <property type="match status" value="2"/>
</dbReference>
<feature type="binding site" evidence="6">
    <location>
        <position position="245"/>
    </location>
    <ligand>
        <name>5-hydroxyisourate</name>
        <dbReference type="ChEBI" id="CHEBI:18072"/>
    </ligand>
</feature>
<proteinExistence type="inferred from homology"/>
<organism evidence="8 9">
    <name type="scientific">Aerosakkonema funiforme FACHB-1375</name>
    <dbReference type="NCBI Taxonomy" id="2949571"/>
    <lineage>
        <taxon>Bacteria</taxon>
        <taxon>Bacillati</taxon>
        <taxon>Cyanobacteriota</taxon>
        <taxon>Cyanophyceae</taxon>
        <taxon>Oscillatoriophycideae</taxon>
        <taxon>Aerosakkonematales</taxon>
        <taxon>Aerosakkonemataceae</taxon>
        <taxon>Aerosakkonema</taxon>
    </lineage>
</organism>
<dbReference type="PIRSF" id="PIRSF000241">
    <property type="entry name" value="Urate_oxidase"/>
    <property type="match status" value="1"/>
</dbReference>
<comment type="similarity">
    <text evidence="2 5 7">Belongs to the uricase family.</text>
</comment>
<evidence type="ECO:0000313" key="9">
    <source>
        <dbReference type="Proteomes" id="UP000641646"/>
    </source>
</evidence>
<evidence type="ECO:0000256" key="7">
    <source>
        <dbReference type="RuleBase" id="RU004455"/>
    </source>
</evidence>
<comment type="caution">
    <text evidence="8">The sequence shown here is derived from an EMBL/GenBank/DDBJ whole genome shotgun (WGS) entry which is preliminary data.</text>
</comment>
<reference evidence="8" key="2">
    <citation type="submission" date="2020-08" db="EMBL/GenBank/DDBJ databases">
        <authorList>
            <person name="Chen M."/>
            <person name="Teng W."/>
            <person name="Zhao L."/>
            <person name="Hu C."/>
            <person name="Zhou Y."/>
            <person name="Han B."/>
            <person name="Song L."/>
            <person name="Shu W."/>
        </authorList>
    </citation>
    <scope>NUCLEOTIDE SEQUENCE</scope>
    <source>
        <strain evidence="8">FACHB-1375</strain>
    </source>
</reference>
<evidence type="ECO:0000256" key="6">
    <source>
        <dbReference type="PIRSR" id="PIRSR000241-2"/>
    </source>
</evidence>
<evidence type="ECO:0000313" key="8">
    <source>
        <dbReference type="EMBL" id="MBD2182022.1"/>
    </source>
</evidence>
<dbReference type="Gene3D" id="3.10.270.10">
    <property type="entry name" value="Urate Oxidase"/>
    <property type="match status" value="1"/>
</dbReference>
<dbReference type="GO" id="GO:0019628">
    <property type="term" value="P:urate catabolic process"/>
    <property type="evidence" value="ECO:0007669"/>
    <property type="project" value="TreeGrafter"/>
</dbReference>
<accession>A0A926VFX7</accession>
<dbReference type="NCBIfam" id="TIGR03383">
    <property type="entry name" value="urate_oxi"/>
    <property type="match status" value="1"/>
</dbReference>
<comment type="pathway">
    <text evidence="1 5">Purine metabolism; urate degradation; (S)-allantoin from urate: step 1/3.</text>
</comment>
<feature type="binding site" evidence="6">
    <location>
        <position position="70"/>
    </location>
    <ligand>
        <name>urate</name>
        <dbReference type="ChEBI" id="CHEBI:17775"/>
    </ligand>
</feature>
<keyword evidence="9" id="KW-1185">Reference proteome</keyword>
<dbReference type="PANTHER" id="PTHR42874:SF1">
    <property type="entry name" value="URICASE"/>
    <property type="match status" value="1"/>
</dbReference>
<dbReference type="GO" id="GO:0004846">
    <property type="term" value="F:urate oxidase activity"/>
    <property type="evidence" value="ECO:0007669"/>
    <property type="project" value="UniProtKB-EC"/>
</dbReference>
<feature type="binding site" evidence="6">
    <location>
        <position position="271"/>
    </location>
    <ligand>
        <name>O2</name>
        <dbReference type="ChEBI" id="CHEBI:15379"/>
    </ligand>
</feature>
<keyword evidence="3 5" id="KW-0659">Purine metabolism</keyword>
<sequence length="306" mass="34836">MNYEISYGKEEVTVYRTYGKPMLGLTKIPESAFAGKENILFAVDVGVEVFGNNFLLAYTEGDNRNVVATDTMKNFVLQNAIAYNDSTLEGFLYFLGQQFLATYPQMSSLRITGKEQPFIAASVPQDGSFVDSNVLFSRLHDDSAIATLYIDRDDDNIKIVSHECGRVGLQLIKITGSSFASFDRDNYTTLPERIDRPLFIYLDVFWKYTDAGNAINPDLSQYIAPEQVRDLVQVVFHEFVSKSIQHLIHEMGTRLLNRFPQMTEVSFTAQNRLWDSAFVSEDNEKIKSYCDPRPPYGMIKLKLTRD</sequence>
<feature type="binding site" evidence="6">
    <location>
        <position position="69"/>
    </location>
    <ligand>
        <name>O2</name>
        <dbReference type="ChEBI" id="CHEBI:15379"/>
    </ligand>
</feature>
<evidence type="ECO:0000256" key="4">
    <source>
        <dbReference type="ARBA" id="ARBA00023002"/>
    </source>
</evidence>
<feature type="binding site" evidence="6">
    <location>
        <position position="196"/>
    </location>
    <ligand>
        <name>urate</name>
        <dbReference type="ChEBI" id="CHEBI:17775"/>
    </ligand>
</feature>
<comment type="function">
    <text evidence="5 7">Catalyzes the oxidation of uric acid to 5-hydroxyisourate, which is further processed to form (S)-allantoin.</text>
</comment>
<dbReference type="EMBL" id="JACJPW010000029">
    <property type="protein sequence ID" value="MBD2182022.1"/>
    <property type="molecule type" value="Genomic_DNA"/>
</dbReference>
<dbReference type="InterPro" id="IPR002042">
    <property type="entry name" value="Uricase"/>
</dbReference>
<dbReference type="Pfam" id="PF01014">
    <property type="entry name" value="Uricase"/>
    <property type="match status" value="2"/>
</dbReference>
<evidence type="ECO:0000256" key="5">
    <source>
        <dbReference type="PIRNR" id="PIRNR000241"/>
    </source>
</evidence>